<dbReference type="SUPFAM" id="SSF54826">
    <property type="entry name" value="Enolase N-terminal domain-like"/>
    <property type="match status" value="1"/>
</dbReference>
<evidence type="ECO:0000259" key="4">
    <source>
        <dbReference type="SMART" id="SM00922"/>
    </source>
</evidence>
<gene>
    <name evidence="5" type="ORF">A3F84_12175</name>
</gene>
<dbReference type="SFLD" id="SFLDG00179">
    <property type="entry name" value="mandelate_racemase"/>
    <property type="match status" value="1"/>
</dbReference>
<evidence type="ECO:0000256" key="1">
    <source>
        <dbReference type="ARBA" id="ARBA00001946"/>
    </source>
</evidence>
<dbReference type="InterPro" id="IPR036849">
    <property type="entry name" value="Enolase-like_C_sf"/>
</dbReference>
<dbReference type="EMBL" id="MFKF01000366">
    <property type="protein sequence ID" value="OGG45752.1"/>
    <property type="molecule type" value="Genomic_DNA"/>
</dbReference>
<dbReference type="InterPro" id="IPR013342">
    <property type="entry name" value="Mandelate_racemase_C"/>
</dbReference>
<dbReference type="AlphaFoldDB" id="A0A1F6C9Q8"/>
<reference evidence="5 6" key="1">
    <citation type="journal article" date="2016" name="Nat. Commun.">
        <title>Thousands of microbial genomes shed light on interconnected biogeochemical processes in an aquifer system.</title>
        <authorList>
            <person name="Anantharaman K."/>
            <person name="Brown C.T."/>
            <person name="Hug L.A."/>
            <person name="Sharon I."/>
            <person name="Castelle C.J."/>
            <person name="Probst A.J."/>
            <person name="Thomas B.C."/>
            <person name="Singh A."/>
            <person name="Wilkins M.J."/>
            <person name="Karaoz U."/>
            <person name="Brodie E.L."/>
            <person name="Williams K.H."/>
            <person name="Hubbard S.S."/>
            <person name="Banfield J.F."/>
        </authorList>
    </citation>
    <scope>NUCLEOTIDE SEQUENCE [LARGE SCALE GENOMIC DNA]</scope>
    <source>
        <strain evidence="6">RIFCSPLOWO2_12_FULL_64_10</strain>
    </source>
</reference>
<protein>
    <recommendedName>
        <fullName evidence="4">Mandelate racemase/muconate lactonizing enzyme C-terminal domain-containing protein</fullName>
    </recommendedName>
</protein>
<sequence length="395" mass="43242">MKIADVVLFKVTGRQPQLPFPRGDRASRPLDVYPEFNAPSPPAAPSTSSRPINATYVEIQTDDGVSGLFGPIQEPQAYVIQRSLRPFLLGRDPLASELLLDQMLRLDRHGRSGLFMTGVSPVDCALWDLKGKAWSQPVYRLLGGPTRPSVPAYASLLGFSLEPEAAAQTAREYKAKGFTAQKWFFRYGPGDGEAGKAKNVATARALREAVGPDYALMFDAVMGWDLTYARDMVKRLAPLNPTWMEEPIPPERVGGLRQVREAAGFPIATGEHVYTRWQVKELLIAGAVDVLHTDPDWTGGITELAKICALASAFEVPVVAHGHSLLPALHVAAAQSPVTVPRVEFLIQGQETKQHFHRPIYRPEGGAIPLPDLPGLGLVLDEDKVESRTVIEFKT</sequence>
<dbReference type="Proteomes" id="UP000178606">
    <property type="component" value="Unassembled WGS sequence"/>
</dbReference>
<name>A0A1F6C9Q8_HANXR</name>
<evidence type="ECO:0000256" key="2">
    <source>
        <dbReference type="ARBA" id="ARBA00022723"/>
    </source>
</evidence>
<dbReference type="SMART" id="SM00922">
    <property type="entry name" value="MR_MLE"/>
    <property type="match status" value="1"/>
</dbReference>
<dbReference type="Pfam" id="PF02746">
    <property type="entry name" value="MR_MLE_N"/>
    <property type="match status" value="1"/>
</dbReference>
<dbReference type="Pfam" id="PF13378">
    <property type="entry name" value="MR_MLE_C"/>
    <property type="match status" value="1"/>
</dbReference>
<evidence type="ECO:0000256" key="3">
    <source>
        <dbReference type="ARBA" id="ARBA00022842"/>
    </source>
</evidence>
<dbReference type="SFLD" id="SFLDS00001">
    <property type="entry name" value="Enolase"/>
    <property type="match status" value="1"/>
</dbReference>
<comment type="cofactor">
    <cofactor evidence="1">
        <name>Mg(2+)</name>
        <dbReference type="ChEBI" id="CHEBI:18420"/>
    </cofactor>
</comment>
<evidence type="ECO:0000313" key="5">
    <source>
        <dbReference type="EMBL" id="OGG45752.1"/>
    </source>
</evidence>
<dbReference type="InterPro" id="IPR029065">
    <property type="entry name" value="Enolase_C-like"/>
</dbReference>
<dbReference type="InterPro" id="IPR013341">
    <property type="entry name" value="Mandelate_racemase_N_dom"/>
</dbReference>
<dbReference type="Gene3D" id="3.30.390.10">
    <property type="entry name" value="Enolase-like, N-terminal domain"/>
    <property type="match status" value="1"/>
</dbReference>
<accession>A0A1F6C9Q8</accession>
<evidence type="ECO:0000313" key="6">
    <source>
        <dbReference type="Proteomes" id="UP000178606"/>
    </source>
</evidence>
<dbReference type="InterPro" id="IPR029017">
    <property type="entry name" value="Enolase-like_N"/>
</dbReference>
<dbReference type="Gene3D" id="3.20.20.120">
    <property type="entry name" value="Enolase-like C-terminal domain"/>
    <property type="match status" value="1"/>
</dbReference>
<dbReference type="PANTHER" id="PTHR13794:SF58">
    <property type="entry name" value="MITOCHONDRIAL ENOLASE SUPERFAMILY MEMBER 1"/>
    <property type="match status" value="1"/>
</dbReference>
<dbReference type="SUPFAM" id="SSF51604">
    <property type="entry name" value="Enolase C-terminal domain-like"/>
    <property type="match status" value="1"/>
</dbReference>
<dbReference type="GO" id="GO:0016836">
    <property type="term" value="F:hydro-lyase activity"/>
    <property type="evidence" value="ECO:0007669"/>
    <property type="project" value="TreeGrafter"/>
</dbReference>
<dbReference type="GO" id="GO:0016052">
    <property type="term" value="P:carbohydrate catabolic process"/>
    <property type="evidence" value="ECO:0007669"/>
    <property type="project" value="TreeGrafter"/>
</dbReference>
<dbReference type="InterPro" id="IPR046945">
    <property type="entry name" value="RHMD-like"/>
</dbReference>
<organism evidence="5 6">
    <name type="scientific">Handelsmanbacteria sp. (strain RIFCSPLOWO2_12_FULL_64_10)</name>
    <dbReference type="NCBI Taxonomy" id="1817868"/>
    <lineage>
        <taxon>Bacteria</taxon>
        <taxon>Candidatus Handelsmaniibacteriota</taxon>
    </lineage>
</organism>
<keyword evidence="3" id="KW-0460">Magnesium</keyword>
<dbReference type="PANTHER" id="PTHR13794">
    <property type="entry name" value="ENOLASE SUPERFAMILY, MANDELATE RACEMASE"/>
    <property type="match status" value="1"/>
</dbReference>
<proteinExistence type="predicted"/>
<dbReference type="GO" id="GO:0000287">
    <property type="term" value="F:magnesium ion binding"/>
    <property type="evidence" value="ECO:0007669"/>
    <property type="project" value="TreeGrafter"/>
</dbReference>
<feature type="domain" description="Mandelate racemase/muconate lactonizing enzyme C-terminal" evidence="4">
    <location>
        <begin position="163"/>
        <end position="266"/>
    </location>
</feature>
<keyword evidence="2" id="KW-0479">Metal-binding</keyword>
<comment type="caution">
    <text evidence="5">The sequence shown here is derived from an EMBL/GenBank/DDBJ whole genome shotgun (WGS) entry which is preliminary data.</text>
</comment>